<dbReference type="EMBL" id="ATGI01000018">
    <property type="protein sequence ID" value="EPF74459.1"/>
    <property type="molecule type" value="Genomic_DNA"/>
</dbReference>
<dbReference type="AlphaFoldDB" id="S3NJG1"/>
<evidence type="ECO:0000313" key="3">
    <source>
        <dbReference type="Proteomes" id="UP000014568"/>
    </source>
</evidence>
<dbReference type="SUPFAM" id="SSF51182">
    <property type="entry name" value="RmlC-like cupins"/>
    <property type="match status" value="1"/>
</dbReference>
<dbReference type="STRING" id="632955.GCA_000829675_00016"/>
<keyword evidence="3" id="KW-1185">Reference proteome</keyword>
<reference evidence="2 3" key="1">
    <citation type="submission" date="2013-06" db="EMBL/GenBank/DDBJ databases">
        <title>The Genome Sequence of Acinetobacter rudis CIP 110305.</title>
        <authorList>
            <consortium name="The Broad Institute Genome Sequencing Platform"/>
            <consortium name="The Broad Institute Genome Sequencing Center for Infectious Disease"/>
            <person name="Cerqueira G."/>
            <person name="Feldgarden M."/>
            <person name="Courvalin P."/>
            <person name="Perichon B."/>
            <person name="Grillot-Courvalin C."/>
            <person name="Clermont D."/>
            <person name="Rocha E."/>
            <person name="Yoon E.-J."/>
            <person name="Nemec A."/>
            <person name="Young S.K."/>
            <person name="Zeng Q."/>
            <person name="Gargeya S."/>
            <person name="Fitzgerald M."/>
            <person name="Abouelleil A."/>
            <person name="Alvarado L."/>
            <person name="Berlin A.M."/>
            <person name="Chapman S.B."/>
            <person name="Dewar J."/>
            <person name="Goldberg J."/>
            <person name="Griggs A."/>
            <person name="Gujja S."/>
            <person name="Hansen M."/>
            <person name="Howarth C."/>
            <person name="Imamovic A."/>
            <person name="Larimer J."/>
            <person name="McCowan C."/>
            <person name="Murphy C."/>
            <person name="Pearson M."/>
            <person name="Priest M."/>
            <person name="Roberts A."/>
            <person name="Saif S."/>
            <person name="Shea T."/>
            <person name="Sykes S."/>
            <person name="Wortman J."/>
            <person name="Nusbaum C."/>
            <person name="Birren B."/>
        </authorList>
    </citation>
    <scope>NUCLEOTIDE SEQUENCE [LARGE SCALE GENOMIC DNA]</scope>
    <source>
        <strain evidence="2 3">CIP 110305</strain>
    </source>
</reference>
<accession>S3NJG1</accession>
<comment type="caution">
    <text evidence="2">The sequence shown here is derived from an EMBL/GenBank/DDBJ whole genome shotgun (WGS) entry which is preliminary data.</text>
</comment>
<dbReference type="InterPro" id="IPR014710">
    <property type="entry name" value="RmlC-like_jellyroll"/>
</dbReference>
<name>S3NJG1_9GAMM</name>
<evidence type="ECO:0000259" key="1">
    <source>
        <dbReference type="Pfam" id="PF07883"/>
    </source>
</evidence>
<feature type="domain" description="Cupin type-2" evidence="1">
    <location>
        <begin position="58"/>
        <end position="118"/>
    </location>
</feature>
<dbReference type="RefSeq" id="WP_016655906.1">
    <property type="nucleotide sequence ID" value="NZ_KE340352.1"/>
</dbReference>
<dbReference type="HOGENOM" id="CLU_137188_0_0_6"/>
<sequence>MTNQAFQPFKMQAHLIGLHVENFKTTIESIHNKARSQADWIIGLKDFESTQALHGHYWEKHPKGDETLLLLSGKILLSYCDGQFQNIQSVMLQAGEVIVVPQNTWHRLEVHEAGQLMFFTPAQGSKIEKVEGEADV</sequence>
<dbReference type="Pfam" id="PF07883">
    <property type="entry name" value="Cupin_2"/>
    <property type="match status" value="1"/>
</dbReference>
<dbReference type="PATRIC" id="fig|421052.3.peg.1454"/>
<dbReference type="InterPro" id="IPR013096">
    <property type="entry name" value="Cupin_2"/>
</dbReference>
<proteinExistence type="predicted"/>
<dbReference type="InterPro" id="IPR011051">
    <property type="entry name" value="RmlC_Cupin_sf"/>
</dbReference>
<evidence type="ECO:0000313" key="2">
    <source>
        <dbReference type="EMBL" id="EPF74459.1"/>
    </source>
</evidence>
<dbReference type="OrthoDB" id="512358at2"/>
<dbReference type="Gene3D" id="2.60.120.10">
    <property type="entry name" value="Jelly Rolls"/>
    <property type="match status" value="1"/>
</dbReference>
<gene>
    <name evidence="2" type="ORF">F945_01498</name>
</gene>
<organism evidence="2 3">
    <name type="scientific">Acinetobacter rudis CIP 110305</name>
    <dbReference type="NCBI Taxonomy" id="421052"/>
    <lineage>
        <taxon>Bacteria</taxon>
        <taxon>Pseudomonadati</taxon>
        <taxon>Pseudomonadota</taxon>
        <taxon>Gammaproteobacteria</taxon>
        <taxon>Moraxellales</taxon>
        <taxon>Moraxellaceae</taxon>
        <taxon>Acinetobacter</taxon>
    </lineage>
</organism>
<dbReference type="eggNOG" id="COG0662">
    <property type="taxonomic scope" value="Bacteria"/>
</dbReference>
<protein>
    <recommendedName>
        <fullName evidence="1">Cupin type-2 domain-containing protein</fullName>
    </recommendedName>
</protein>
<dbReference type="Proteomes" id="UP000014568">
    <property type="component" value="Unassembled WGS sequence"/>
</dbReference>